<name>A0A2L0EW97_SORCE</name>
<sequence>MGGLAQCMAGERPGSLPPPDNVAIDHDPPQRWCAAVGRPPRHQRAGSTSAPSASTTVLSNTSAASRSLPASRSRALPAGPVRWPSRSSPCPSSSPPVVGAVMELDAGGDESVGQGPTSSRPGCVTFLRRRSRKRACRRAAGRADLPPGDRRDLAGSRPPQPGLSKFTRFPRSADKPSADGARPRRARQEARRRGAASDDSQSSTGAPVDGPAACAWDAQRARVRDAACALLPRARSDRIPLYRPAFGWRASTRRRSGNAGRFRRSAQRARPRRPRAELRGARAP</sequence>
<dbReference type="AlphaFoldDB" id="A0A2L0EW97"/>
<evidence type="ECO:0000313" key="2">
    <source>
        <dbReference type="EMBL" id="AUX43539.1"/>
    </source>
</evidence>
<accession>A0A2L0EW97</accession>
<gene>
    <name evidence="2" type="ORF">SOCE26_049890</name>
</gene>
<feature type="compositionally biased region" description="Basic and acidic residues" evidence="1">
    <location>
        <begin position="186"/>
        <end position="196"/>
    </location>
</feature>
<feature type="compositionally biased region" description="Basic residues" evidence="1">
    <location>
        <begin position="127"/>
        <end position="140"/>
    </location>
</feature>
<feature type="region of interest" description="Disordered" evidence="1">
    <location>
        <begin position="252"/>
        <end position="284"/>
    </location>
</feature>
<feature type="region of interest" description="Disordered" evidence="1">
    <location>
        <begin position="1"/>
        <end position="212"/>
    </location>
</feature>
<feature type="compositionally biased region" description="Basic residues" evidence="1">
    <location>
        <begin position="252"/>
        <end position="273"/>
    </location>
</feature>
<dbReference type="EMBL" id="CP012673">
    <property type="protein sequence ID" value="AUX43539.1"/>
    <property type="molecule type" value="Genomic_DNA"/>
</dbReference>
<evidence type="ECO:0000313" key="3">
    <source>
        <dbReference type="Proteomes" id="UP000238348"/>
    </source>
</evidence>
<feature type="compositionally biased region" description="Low complexity" evidence="1">
    <location>
        <begin position="45"/>
        <end position="98"/>
    </location>
</feature>
<feature type="compositionally biased region" description="Basic and acidic residues" evidence="1">
    <location>
        <begin position="274"/>
        <end position="284"/>
    </location>
</feature>
<evidence type="ECO:0000256" key="1">
    <source>
        <dbReference type="SAM" id="MobiDB-lite"/>
    </source>
</evidence>
<reference evidence="2 3" key="1">
    <citation type="submission" date="2015-09" db="EMBL/GenBank/DDBJ databases">
        <title>Sorangium comparison.</title>
        <authorList>
            <person name="Zaburannyi N."/>
            <person name="Bunk B."/>
            <person name="Overmann J."/>
            <person name="Mueller R."/>
        </authorList>
    </citation>
    <scope>NUCLEOTIDE SEQUENCE [LARGE SCALE GENOMIC DNA]</scope>
    <source>
        <strain evidence="2 3">So ce26</strain>
    </source>
</reference>
<organism evidence="2 3">
    <name type="scientific">Sorangium cellulosum</name>
    <name type="common">Polyangium cellulosum</name>
    <dbReference type="NCBI Taxonomy" id="56"/>
    <lineage>
        <taxon>Bacteria</taxon>
        <taxon>Pseudomonadati</taxon>
        <taxon>Myxococcota</taxon>
        <taxon>Polyangia</taxon>
        <taxon>Polyangiales</taxon>
        <taxon>Polyangiaceae</taxon>
        <taxon>Sorangium</taxon>
    </lineage>
</organism>
<proteinExistence type="predicted"/>
<dbReference type="Proteomes" id="UP000238348">
    <property type="component" value="Chromosome"/>
</dbReference>
<protein>
    <submittedName>
        <fullName evidence="2">Uncharacterized protein</fullName>
    </submittedName>
</protein>